<feature type="domain" description="PAC" evidence="7">
    <location>
        <begin position="228"/>
        <end position="281"/>
    </location>
</feature>
<dbReference type="AlphaFoldDB" id="A0AAT9H7J9"/>
<dbReference type="InterPro" id="IPR052162">
    <property type="entry name" value="Sensor_kinase/Photoreceptor"/>
</dbReference>
<evidence type="ECO:0000256" key="3">
    <source>
        <dbReference type="ARBA" id="ARBA00022553"/>
    </source>
</evidence>
<evidence type="ECO:0000313" key="8">
    <source>
        <dbReference type="EMBL" id="BFM45440.1"/>
    </source>
</evidence>
<organism evidence="8">
    <name type="scientific">Flavobacterium sp. CFS9</name>
    <dbReference type="NCBI Taxonomy" id="3143118"/>
    <lineage>
        <taxon>Bacteria</taxon>
        <taxon>Pseudomonadati</taxon>
        <taxon>Bacteroidota</taxon>
        <taxon>Flavobacteriia</taxon>
        <taxon>Flavobacteriales</taxon>
        <taxon>Flavobacteriaceae</taxon>
        <taxon>Flavobacterium</taxon>
    </lineage>
</organism>
<dbReference type="SMART" id="SM00387">
    <property type="entry name" value="HATPase_c"/>
    <property type="match status" value="1"/>
</dbReference>
<dbReference type="InterPro" id="IPR005467">
    <property type="entry name" value="His_kinase_dom"/>
</dbReference>
<dbReference type="SUPFAM" id="SSF55874">
    <property type="entry name" value="ATPase domain of HSP90 chaperone/DNA topoisomerase II/histidine kinase"/>
    <property type="match status" value="1"/>
</dbReference>
<gene>
    <name evidence="8" type="ORF">CFS9_40810</name>
</gene>
<keyword evidence="5" id="KW-0418">Kinase</keyword>
<accession>A0AAT9H7J9</accession>
<dbReference type="InterPro" id="IPR000700">
    <property type="entry name" value="PAS-assoc_C"/>
</dbReference>
<dbReference type="PRINTS" id="PR00344">
    <property type="entry name" value="BCTRLSENSOR"/>
</dbReference>
<dbReference type="PROSITE" id="PS50113">
    <property type="entry name" value="PAC"/>
    <property type="match status" value="1"/>
</dbReference>
<evidence type="ECO:0000256" key="1">
    <source>
        <dbReference type="ARBA" id="ARBA00000085"/>
    </source>
</evidence>
<evidence type="ECO:0000256" key="4">
    <source>
        <dbReference type="ARBA" id="ARBA00022679"/>
    </source>
</evidence>
<feature type="domain" description="Histidine kinase" evidence="6">
    <location>
        <begin position="299"/>
        <end position="510"/>
    </location>
</feature>
<comment type="catalytic activity">
    <reaction evidence="1">
        <text>ATP + protein L-histidine = ADP + protein N-phospho-L-histidine.</text>
        <dbReference type="EC" id="2.7.13.3"/>
    </reaction>
</comment>
<dbReference type="CDD" id="cd00130">
    <property type="entry name" value="PAS"/>
    <property type="match status" value="2"/>
</dbReference>
<dbReference type="EC" id="2.7.13.3" evidence="2"/>
<evidence type="ECO:0000259" key="6">
    <source>
        <dbReference type="PROSITE" id="PS50109"/>
    </source>
</evidence>
<dbReference type="InterPro" id="IPR036890">
    <property type="entry name" value="HATPase_C_sf"/>
</dbReference>
<dbReference type="InterPro" id="IPR003594">
    <property type="entry name" value="HATPase_dom"/>
</dbReference>
<dbReference type="InterPro" id="IPR000014">
    <property type="entry name" value="PAS"/>
</dbReference>
<dbReference type="SMART" id="SM00091">
    <property type="entry name" value="PAS"/>
    <property type="match status" value="2"/>
</dbReference>
<dbReference type="PANTHER" id="PTHR43304:SF1">
    <property type="entry name" value="PAC DOMAIN-CONTAINING PROTEIN"/>
    <property type="match status" value="1"/>
</dbReference>
<keyword evidence="3" id="KW-0597">Phosphoprotein</keyword>
<dbReference type="Pfam" id="PF02518">
    <property type="entry name" value="HATPase_c"/>
    <property type="match status" value="1"/>
</dbReference>
<proteinExistence type="predicted"/>
<name>A0AAT9H7J9_9FLAO</name>
<dbReference type="Pfam" id="PF08447">
    <property type="entry name" value="PAS_3"/>
    <property type="match status" value="1"/>
</dbReference>
<dbReference type="Gene3D" id="3.30.565.10">
    <property type="entry name" value="Histidine kinase-like ATPase, C-terminal domain"/>
    <property type="match status" value="1"/>
</dbReference>
<sequence>MYKSKAMEFDFYNTKKKANINVFKSKAFEEVHDALFVFTISADNNYEMPFINDATYEMFEVLSNTMFTNTVLSIYDRIHQDDKKRVKNSLFDAIKKRRKWSVVFRAELPFNGLSWFKVTSKRLVNKDGSTEFYGRITDITELKEQELKLRRTEERFKFMLMTSNEGIWDWDLTIDRIYYSQQALNILELKASEVSHTCEGWKKMIHPEDVVECQKAFNDHFNNRTPFYENFQRVLTSNKKYKWILSKGMVIERDLEGKPLKVIGTYSDVSFQKEKELELRREMEVYKEKNNRLLNFSHIVSHNLNSHAGNFKVLLDLIDSEEGFDEKVETLKYLRAVSGDLSKTIEDLSQIVNVQNNTEINIEALNLNSYLNRVLNIVNAYSNKNDVTIINNVSPEAVVHFNPAYLESVLQNLSSNAIKYADPKKPLIVEFNFFKENGRKVLTVKDNGLGIDLKKHGDLIFGMYKTFHKHEKANGLGLYITKNQIESMNGNITVESQVGEGTTFKVFFKD</sequence>
<dbReference type="InterPro" id="IPR004358">
    <property type="entry name" value="Sig_transdc_His_kin-like_C"/>
</dbReference>
<dbReference type="EMBL" id="AP031573">
    <property type="protein sequence ID" value="BFM45440.1"/>
    <property type="molecule type" value="Genomic_DNA"/>
</dbReference>
<evidence type="ECO:0000259" key="7">
    <source>
        <dbReference type="PROSITE" id="PS50113"/>
    </source>
</evidence>
<dbReference type="PANTHER" id="PTHR43304">
    <property type="entry name" value="PHYTOCHROME-LIKE PROTEIN CPH1"/>
    <property type="match status" value="1"/>
</dbReference>
<protein>
    <recommendedName>
        <fullName evidence="2">histidine kinase</fullName>
        <ecNumber evidence="2">2.7.13.3</ecNumber>
    </recommendedName>
</protein>
<dbReference type="Gene3D" id="3.30.450.20">
    <property type="entry name" value="PAS domain"/>
    <property type="match status" value="2"/>
</dbReference>
<dbReference type="InterPro" id="IPR035965">
    <property type="entry name" value="PAS-like_dom_sf"/>
</dbReference>
<dbReference type="SUPFAM" id="SSF55785">
    <property type="entry name" value="PYP-like sensor domain (PAS domain)"/>
    <property type="match status" value="2"/>
</dbReference>
<evidence type="ECO:0000256" key="5">
    <source>
        <dbReference type="ARBA" id="ARBA00022777"/>
    </source>
</evidence>
<evidence type="ECO:0000256" key="2">
    <source>
        <dbReference type="ARBA" id="ARBA00012438"/>
    </source>
</evidence>
<dbReference type="InterPro" id="IPR013655">
    <property type="entry name" value="PAS_fold_3"/>
</dbReference>
<keyword evidence="4" id="KW-0808">Transferase</keyword>
<reference evidence="8" key="1">
    <citation type="submission" date="2024-05" db="EMBL/GenBank/DDBJ databases">
        <title>Whole-Genome Sequence of CFS9, a Potential Fish Probiotic Isolated from the Body Surface of Silurus asotus.</title>
        <authorList>
            <person name="Kojima M."/>
            <person name="Tobioka K."/>
            <person name="Yokota K."/>
            <person name="Nakatani H."/>
            <person name="Hori K."/>
            <person name="Tamaru Y."/>
            <person name="Okazaki F."/>
        </authorList>
    </citation>
    <scope>NUCLEOTIDE SEQUENCE</scope>
    <source>
        <strain evidence="8">CFS9</strain>
    </source>
</reference>
<dbReference type="PROSITE" id="PS50109">
    <property type="entry name" value="HIS_KIN"/>
    <property type="match status" value="1"/>
</dbReference>
<dbReference type="GO" id="GO:0004673">
    <property type="term" value="F:protein histidine kinase activity"/>
    <property type="evidence" value="ECO:0007669"/>
    <property type="project" value="UniProtKB-EC"/>
</dbReference>